<proteinExistence type="predicted"/>
<organism evidence="2 3">
    <name type="scientific">Stentor coeruleus</name>
    <dbReference type="NCBI Taxonomy" id="5963"/>
    <lineage>
        <taxon>Eukaryota</taxon>
        <taxon>Sar</taxon>
        <taxon>Alveolata</taxon>
        <taxon>Ciliophora</taxon>
        <taxon>Postciliodesmatophora</taxon>
        <taxon>Heterotrichea</taxon>
        <taxon>Heterotrichida</taxon>
        <taxon>Stentoridae</taxon>
        <taxon>Stentor</taxon>
    </lineage>
</organism>
<dbReference type="Proteomes" id="UP000187209">
    <property type="component" value="Unassembled WGS sequence"/>
</dbReference>
<protein>
    <submittedName>
        <fullName evidence="2">Uncharacterized protein</fullName>
    </submittedName>
</protein>
<gene>
    <name evidence="2" type="ORF">SteCoe_6849</name>
</gene>
<name>A0A1R2CP38_9CILI</name>
<reference evidence="2 3" key="1">
    <citation type="submission" date="2016-11" db="EMBL/GenBank/DDBJ databases">
        <title>The macronuclear genome of Stentor coeruleus: a giant cell with tiny introns.</title>
        <authorList>
            <person name="Slabodnick M."/>
            <person name="Ruby J.G."/>
            <person name="Reiff S.B."/>
            <person name="Swart E.C."/>
            <person name="Gosai S."/>
            <person name="Prabakaran S."/>
            <person name="Witkowska E."/>
            <person name="Larue G.E."/>
            <person name="Fisher S."/>
            <person name="Freeman R.M."/>
            <person name="Gunawardena J."/>
            <person name="Chu W."/>
            <person name="Stover N.A."/>
            <person name="Gregory B.D."/>
            <person name="Nowacki M."/>
            <person name="Derisi J."/>
            <person name="Roy S.W."/>
            <person name="Marshall W.F."/>
            <person name="Sood P."/>
        </authorList>
    </citation>
    <scope>NUCLEOTIDE SEQUENCE [LARGE SCALE GENOMIC DNA]</scope>
    <source>
        <strain evidence="2">WM001</strain>
    </source>
</reference>
<evidence type="ECO:0000256" key="1">
    <source>
        <dbReference type="SAM" id="MobiDB-lite"/>
    </source>
</evidence>
<dbReference type="EMBL" id="MPUH01000096">
    <property type="protein sequence ID" value="OMJ90769.1"/>
    <property type="molecule type" value="Genomic_DNA"/>
</dbReference>
<evidence type="ECO:0000313" key="3">
    <source>
        <dbReference type="Proteomes" id="UP000187209"/>
    </source>
</evidence>
<dbReference type="AlphaFoldDB" id="A0A1R2CP38"/>
<comment type="caution">
    <text evidence="2">The sequence shown here is derived from an EMBL/GenBank/DDBJ whole genome shotgun (WGS) entry which is preliminary data.</text>
</comment>
<feature type="region of interest" description="Disordered" evidence="1">
    <location>
        <begin position="1"/>
        <end position="32"/>
    </location>
</feature>
<keyword evidence="3" id="KW-1185">Reference proteome</keyword>
<accession>A0A1R2CP38</accession>
<sequence>MGKRKTRTSQQKRQSLETSSSSTELHESSDLNFSSIPEDNSYLITEVHDCLTDIYREYLRDLKTRKQKRRELKNPTSETQLYNLVINPSYRSSLKLKAKSLLHLDCTCTMRKFLPESIKNDSVMKSQTALGQKFCHGFFQNGILKNIVDEVLEDFLSTLKDFLREAEDKSRLLQLVYFHEVYHTMQNSIGEMSRILADLYTYEEFNKLSLTKYYSTVLITNRKLLNYAKTQDSTHFAVVSVIKMYEEIELLIKTGKCQKKDLLLEISSDLDEVSEEPVHSLPLEDLVNYINGPSAAVKHKNKMKKQVECLALDDEISEFENRLATTKPLTVKNAPFCSVDFLKSLKDQYLEVRRKLLNN</sequence>
<evidence type="ECO:0000313" key="2">
    <source>
        <dbReference type="EMBL" id="OMJ90769.1"/>
    </source>
</evidence>